<feature type="transmembrane region" description="Helical" evidence="5">
    <location>
        <begin position="49"/>
        <end position="72"/>
    </location>
</feature>
<dbReference type="RefSeq" id="WP_054454434.1">
    <property type="nucleotide sequence ID" value="NZ_LHPH01000011.1"/>
</dbReference>
<protein>
    <recommendedName>
        <fullName evidence="9">MAPEG family protein</fullName>
    </recommendedName>
</protein>
<evidence type="ECO:0000256" key="1">
    <source>
        <dbReference type="ARBA" id="ARBA00004370"/>
    </source>
</evidence>
<evidence type="ECO:0008006" key="9">
    <source>
        <dbReference type="Google" id="ProtNLM"/>
    </source>
</evidence>
<evidence type="ECO:0000313" key="7">
    <source>
        <dbReference type="EMBL" id="KPH62913.1"/>
    </source>
</evidence>
<feature type="transmembrane region" description="Helical" evidence="5">
    <location>
        <begin position="109"/>
        <end position="126"/>
    </location>
</feature>
<evidence type="ECO:0000256" key="6">
    <source>
        <dbReference type="SAM" id="SignalP"/>
    </source>
</evidence>
<dbReference type="SUPFAM" id="SSF161084">
    <property type="entry name" value="MAPEG domain-like"/>
    <property type="match status" value="1"/>
</dbReference>
<keyword evidence="4 5" id="KW-0472">Membrane</keyword>
<organism evidence="7 8">
    <name type="scientific">Pseudoalteromonas porphyrae</name>
    <dbReference type="NCBI Taxonomy" id="187330"/>
    <lineage>
        <taxon>Bacteria</taxon>
        <taxon>Pseudomonadati</taxon>
        <taxon>Pseudomonadota</taxon>
        <taxon>Gammaproteobacteria</taxon>
        <taxon>Alteromonadales</taxon>
        <taxon>Pseudoalteromonadaceae</taxon>
        <taxon>Pseudoalteromonas</taxon>
    </lineage>
</organism>
<dbReference type="PANTHER" id="PTHR35371">
    <property type="entry name" value="INNER MEMBRANE PROTEIN"/>
    <property type="match status" value="1"/>
</dbReference>
<proteinExistence type="predicted"/>
<feature type="chain" id="PRO_5005870411" description="MAPEG family protein" evidence="6">
    <location>
        <begin position="21"/>
        <end position="127"/>
    </location>
</feature>
<dbReference type="EMBL" id="LHPH01000011">
    <property type="protein sequence ID" value="KPH62913.1"/>
    <property type="molecule type" value="Genomic_DNA"/>
</dbReference>
<evidence type="ECO:0000256" key="5">
    <source>
        <dbReference type="SAM" id="Phobius"/>
    </source>
</evidence>
<reference evidence="7 8" key="1">
    <citation type="submission" date="2015-08" db="EMBL/GenBank/DDBJ databases">
        <title>Draft Genome Sequence of Pseudoalteromonas porphyrae UCD-SED14.</title>
        <authorList>
            <person name="Coil D.A."/>
            <person name="Jospin G."/>
            <person name="Lee R.D."/>
            <person name="Eisen J.A."/>
        </authorList>
    </citation>
    <scope>NUCLEOTIDE SEQUENCE [LARGE SCALE GENOMIC DNA]</scope>
    <source>
        <strain evidence="7 8">UCD-SED14</strain>
    </source>
</reference>
<dbReference type="AlphaFoldDB" id="A0A0N1ELL8"/>
<dbReference type="InterPro" id="IPR001129">
    <property type="entry name" value="Membr-assoc_MAPEG"/>
</dbReference>
<dbReference type="STRING" id="187330.AMS58_11795"/>
<gene>
    <name evidence="7" type="ORF">ADS77_11025</name>
</gene>
<evidence type="ECO:0000256" key="3">
    <source>
        <dbReference type="ARBA" id="ARBA00022989"/>
    </source>
</evidence>
<evidence type="ECO:0000313" key="8">
    <source>
        <dbReference type="Proteomes" id="UP000037848"/>
    </source>
</evidence>
<evidence type="ECO:0000256" key="2">
    <source>
        <dbReference type="ARBA" id="ARBA00022692"/>
    </source>
</evidence>
<comment type="subcellular location">
    <subcellularLocation>
        <location evidence="1">Membrane</location>
    </subcellularLocation>
</comment>
<keyword evidence="3 5" id="KW-1133">Transmembrane helix</keyword>
<dbReference type="GO" id="GO:0016020">
    <property type="term" value="C:membrane"/>
    <property type="evidence" value="ECO:0007669"/>
    <property type="project" value="UniProtKB-SubCell"/>
</dbReference>
<comment type="caution">
    <text evidence="7">The sequence shown here is derived from an EMBL/GenBank/DDBJ whole genome shotgun (WGS) entry which is preliminary data.</text>
</comment>
<accession>A0A0N1ELL8</accession>
<dbReference type="PANTHER" id="PTHR35371:SF1">
    <property type="entry name" value="BLR7753 PROTEIN"/>
    <property type="match status" value="1"/>
</dbReference>
<dbReference type="InterPro" id="IPR023352">
    <property type="entry name" value="MAPEG-like_dom_sf"/>
</dbReference>
<feature type="signal peptide" evidence="6">
    <location>
        <begin position="1"/>
        <end position="20"/>
    </location>
</feature>
<dbReference type="Proteomes" id="UP000037848">
    <property type="component" value="Unassembled WGS sequence"/>
</dbReference>
<dbReference type="PATRIC" id="fig|187330.3.peg.4333"/>
<keyword evidence="8" id="KW-1185">Reference proteome</keyword>
<evidence type="ECO:0000256" key="4">
    <source>
        <dbReference type="ARBA" id="ARBA00023136"/>
    </source>
</evidence>
<keyword evidence="2 5" id="KW-0812">Transmembrane</keyword>
<dbReference type="OrthoDB" id="513661at2"/>
<keyword evidence="6" id="KW-0732">Signal</keyword>
<feature type="transmembrane region" description="Helical" evidence="5">
    <location>
        <begin position="84"/>
        <end position="103"/>
    </location>
</feature>
<name>A0A0N1ELL8_9GAMM</name>
<dbReference type="Gene3D" id="1.20.120.550">
    <property type="entry name" value="Membrane associated eicosanoid/glutathione metabolism-like domain"/>
    <property type="match status" value="1"/>
</dbReference>
<sequence length="127" mass="13817">MTTLLICALLAVLMPYFAKAPVAFAMNKLDGYDNKHPRDQQTKLTGFGARALAAHQNCFEALAVFAVALAVVLGTNSVHQVTELLAITHIIARVLYCVFYYLNLDVLRSLVWFVGLGSAVAMIAVSM</sequence>
<dbReference type="Pfam" id="PF01124">
    <property type="entry name" value="MAPEG"/>
    <property type="match status" value="1"/>
</dbReference>